<dbReference type="EMBL" id="JACRTE010000004">
    <property type="protein sequence ID" value="MBC8596249.1"/>
    <property type="molecule type" value="Genomic_DNA"/>
</dbReference>
<dbReference type="NCBIfam" id="TIGR01172">
    <property type="entry name" value="cysE"/>
    <property type="match status" value="1"/>
</dbReference>
<feature type="transmembrane region" description="Helical" evidence="13">
    <location>
        <begin position="12"/>
        <end position="37"/>
    </location>
</feature>
<evidence type="ECO:0000256" key="6">
    <source>
        <dbReference type="ARBA" id="ARBA00022490"/>
    </source>
</evidence>
<comment type="catalytic activity">
    <reaction evidence="12">
        <text>L-serine + acetyl-CoA = O-acetyl-L-serine + CoA</text>
        <dbReference type="Rhea" id="RHEA:24560"/>
        <dbReference type="ChEBI" id="CHEBI:33384"/>
        <dbReference type="ChEBI" id="CHEBI:57287"/>
        <dbReference type="ChEBI" id="CHEBI:57288"/>
        <dbReference type="ChEBI" id="CHEBI:58340"/>
        <dbReference type="EC" id="2.3.1.30"/>
    </reaction>
</comment>
<keyword evidence="11 14" id="KW-0012">Acyltransferase</keyword>
<keyword evidence="13" id="KW-1133">Transmembrane helix</keyword>
<protein>
    <recommendedName>
        <fullName evidence="5">Serine acetyltransferase</fullName>
        <ecNumber evidence="4">2.3.1.30</ecNumber>
    </recommendedName>
</protein>
<name>A0A926ISC2_9FIRM</name>
<comment type="caution">
    <text evidence="14">The sequence shown here is derived from an EMBL/GenBank/DDBJ whole genome shotgun (WGS) entry which is preliminary data.</text>
</comment>
<dbReference type="GO" id="GO:0006535">
    <property type="term" value="P:cysteine biosynthetic process from serine"/>
    <property type="evidence" value="ECO:0007669"/>
    <property type="project" value="InterPro"/>
</dbReference>
<dbReference type="InterPro" id="IPR042122">
    <property type="entry name" value="Ser_AcTrfase_N_sf"/>
</dbReference>
<gene>
    <name evidence="14" type="primary">cysE</name>
    <name evidence="14" type="ORF">H8706_05125</name>
</gene>
<dbReference type="InterPro" id="IPR045304">
    <property type="entry name" value="LbH_SAT"/>
</dbReference>
<dbReference type="InterPro" id="IPR011004">
    <property type="entry name" value="Trimer_LpxA-like_sf"/>
</dbReference>
<proteinExistence type="inferred from homology"/>
<dbReference type="GO" id="GO:0009001">
    <property type="term" value="F:serine O-acetyltransferase activity"/>
    <property type="evidence" value="ECO:0007669"/>
    <property type="project" value="UniProtKB-EC"/>
</dbReference>
<evidence type="ECO:0000256" key="2">
    <source>
        <dbReference type="ARBA" id="ARBA00004876"/>
    </source>
</evidence>
<dbReference type="InterPro" id="IPR001451">
    <property type="entry name" value="Hexapep"/>
</dbReference>
<dbReference type="InterPro" id="IPR053376">
    <property type="entry name" value="Serine_acetyltransferase"/>
</dbReference>
<evidence type="ECO:0000256" key="12">
    <source>
        <dbReference type="ARBA" id="ARBA00049486"/>
    </source>
</evidence>
<dbReference type="CDD" id="cd03354">
    <property type="entry name" value="LbH_SAT"/>
    <property type="match status" value="1"/>
</dbReference>
<dbReference type="PANTHER" id="PTHR42811">
    <property type="entry name" value="SERINE ACETYLTRANSFERASE"/>
    <property type="match status" value="1"/>
</dbReference>
<dbReference type="Proteomes" id="UP000647416">
    <property type="component" value="Unassembled WGS sequence"/>
</dbReference>
<dbReference type="SUPFAM" id="SSF51161">
    <property type="entry name" value="Trimeric LpxA-like enzymes"/>
    <property type="match status" value="1"/>
</dbReference>
<evidence type="ECO:0000256" key="11">
    <source>
        <dbReference type="ARBA" id="ARBA00023315"/>
    </source>
</evidence>
<evidence type="ECO:0000256" key="8">
    <source>
        <dbReference type="ARBA" id="ARBA00022679"/>
    </source>
</evidence>
<evidence type="ECO:0000256" key="1">
    <source>
        <dbReference type="ARBA" id="ARBA00004496"/>
    </source>
</evidence>
<dbReference type="GO" id="GO:0005737">
    <property type="term" value="C:cytoplasm"/>
    <property type="evidence" value="ECO:0007669"/>
    <property type="project" value="UniProtKB-SubCell"/>
</dbReference>
<keyword evidence="8 14" id="KW-0808">Transferase</keyword>
<dbReference type="Gene3D" id="2.160.10.10">
    <property type="entry name" value="Hexapeptide repeat proteins"/>
    <property type="match status" value="1"/>
</dbReference>
<sequence length="247" mass="27792">MYNLTWIYFEWGIFLKTFLFVLLSLVIIDLLIFVFLASKEIKCIKERDPAARNYFEILLLYSGVHAVVRYRYAHFFYKLHLYFIARFISQTTRFFTGIEIHPGAQIGKGLFIDHGMGVVVGETTIIGDNCTVYQGVTLGGTGKDKGKRHPTIGNNVMIGAGAKVLGPFKVGDNSKIAANAVVLSEVPANSTCVGVPARVTRLNGEKVRNDCDLDQIHIPDPVSQELCKIYKRIYELEKLQKNKNENQ</sequence>
<dbReference type="NCBIfam" id="NF041874">
    <property type="entry name" value="EPS_EpsC"/>
    <property type="match status" value="1"/>
</dbReference>
<keyword evidence="9" id="KW-0677">Repeat</keyword>
<dbReference type="FunFam" id="1.10.3130.10:FF:000003">
    <property type="entry name" value="Serine acetyltransferase"/>
    <property type="match status" value="1"/>
</dbReference>
<evidence type="ECO:0000256" key="13">
    <source>
        <dbReference type="SAM" id="Phobius"/>
    </source>
</evidence>
<comment type="similarity">
    <text evidence="3">Belongs to the transferase hexapeptide repeat family.</text>
</comment>
<dbReference type="EC" id="2.3.1.30" evidence="4"/>
<evidence type="ECO:0000256" key="9">
    <source>
        <dbReference type="ARBA" id="ARBA00022737"/>
    </source>
</evidence>
<evidence type="ECO:0000256" key="7">
    <source>
        <dbReference type="ARBA" id="ARBA00022605"/>
    </source>
</evidence>
<evidence type="ECO:0000256" key="3">
    <source>
        <dbReference type="ARBA" id="ARBA00007274"/>
    </source>
</evidence>
<evidence type="ECO:0000313" key="15">
    <source>
        <dbReference type="Proteomes" id="UP000647416"/>
    </source>
</evidence>
<keyword evidence="15" id="KW-1185">Reference proteome</keyword>
<dbReference type="AlphaFoldDB" id="A0A926ISC2"/>
<reference evidence="14" key="1">
    <citation type="submission" date="2020-08" db="EMBL/GenBank/DDBJ databases">
        <title>Genome public.</title>
        <authorList>
            <person name="Liu C."/>
            <person name="Sun Q."/>
        </authorList>
    </citation>
    <scope>NUCLEOTIDE SEQUENCE</scope>
    <source>
        <strain evidence="14">NSJ-50</strain>
    </source>
</reference>
<accession>A0A926ISC2</accession>
<keyword evidence="10" id="KW-0198">Cysteine biosynthesis</keyword>
<keyword evidence="13" id="KW-0812">Transmembrane</keyword>
<evidence type="ECO:0000256" key="5">
    <source>
        <dbReference type="ARBA" id="ARBA00018522"/>
    </source>
</evidence>
<evidence type="ECO:0000313" key="14">
    <source>
        <dbReference type="EMBL" id="MBC8596249.1"/>
    </source>
</evidence>
<keyword evidence="6" id="KW-0963">Cytoplasm</keyword>
<dbReference type="Pfam" id="PF00132">
    <property type="entry name" value="Hexapep"/>
    <property type="match status" value="1"/>
</dbReference>
<organism evidence="14 15">
    <name type="scientific">Qingrenia yutianensis</name>
    <dbReference type="NCBI Taxonomy" id="2763676"/>
    <lineage>
        <taxon>Bacteria</taxon>
        <taxon>Bacillati</taxon>
        <taxon>Bacillota</taxon>
        <taxon>Clostridia</taxon>
        <taxon>Eubacteriales</taxon>
        <taxon>Oscillospiraceae</taxon>
        <taxon>Qingrenia</taxon>
    </lineage>
</organism>
<dbReference type="Gene3D" id="1.10.3130.10">
    <property type="entry name" value="serine acetyltransferase, domain 1"/>
    <property type="match status" value="1"/>
</dbReference>
<keyword evidence="7" id="KW-0028">Amino-acid biosynthesis</keyword>
<evidence type="ECO:0000256" key="10">
    <source>
        <dbReference type="ARBA" id="ARBA00023192"/>
    </source>
</evidence>
<dbReference type="InterPro" id="IPR005881">
    <property type="entry name" value="Ser_O-AcTrfase"/>
</dbReference>
<dbReference type="FunFam" id="2.160.10.10:FF:000007">
    <property type="entry name" value="Serine acetyltransferase"/>
    <property type="match status" value="1"/>
</dbReference>
<comment type="pathway">
    <text evidence="2">Amino-acid biosynthesis; L-cysteine biosynthesis; L-cysteine from L-serine: step 1/2.</text>
</comment>
<comment type="subcellular location">
    <subcellularLocation>
        <location evidence="1">Cytoplasm</location>
    </subcellularLocation>
</comment>
<keyword evidence="13" id="KW-0472">Membrane</keyword>
<evidence type="ECO:0000256" key="4">
    <source>
        <dbReference type="ARBA" id="ARBA00013266"/>
    </source>
</evidence>